<reference evidence="1" key="1">
    <citation type="submission" date="2018-05" db="EMBL/GenBank/DDBJ databases">
        <title>Draft genome of Mucuna pruriens seed.</title>
        <authorList>
            <person name="Nnadi N.E."/>
            <person name="Vos R."/>
            <person name="Hasami M.H."/>
            <person name="Devisetty U.K."/>
            <person name="Aguiy J.C."/>
        </authorList>
    </citation>
    <scope>NUCLEOTIDE SEQUENCE [LARGE SCALE GENOMIC DNA]</scope>
    <source>
        <strain evidence="1">JCA_2017</strain>
    </source>
</reference>
<sequence length="120" mass="13614">MLDRVLIEIPQLLQVLHQPLLLLGLELWAILIAELLSQNNFIGPSYFTLRSTRIIFIHNPSHIPCVMAQNSASTLDQATTFCFLLLQEYLPPAQTIELAPQWSYQEYLHPTQTFGLALGP</sequence>
<evidence type="ECO:0000313" key="2">
    <source>
        <dbReference type="Proteomes" id="UP000257109"/>
    </source>
</evidence>
<comment type="caution">
    <text evidence="1">The sequence shown here is derived from an EMBL/GenBank/DDBJ whole genome shotgun (WGS) entry which is preliminary data.</text>
</comment>
<dbReference type="Proteomes" id="UP000257109">
    <property type="component" value="Unassembled WGS sequence"/>
</dbReference>
<dbReference type="OrthoDB" id="922467at2759"/>
<protein>
    <submittedName>
        <fullName evidence="1">Uncharacterized protein</fullName>
    </submittedName>
</protein>
<evidence type="ECO:0000313" key="1">
    <source>
        <dbReference type="EMBL" id="RDX90504.1"/>
    </source>
</evidence>
<name>A0A371GIZ1_MUCPR</name>
<dbReference type="EMBL" id="QJKJ01005384">
    <property type="protein sequence ID" value="RDX90504.1"/>
    <property type="molecule type" value="Genomic_DNA"/>
</dbReference>
<accession>A0A371GIZ1</accession>
<feature type="non-terminal residue" evidence="1">
    <location>
        <position position="1"/>
    </location>
</feature>
<proteinExistence type="predicted"/>
<keyword evidence="2" id="KW-1185">Reference proteome</keyword>
<dbReference type="AlphaFoldDB" id="A0A371GIZ1"/>
<organism evidence="1 2">
    <name type="scientific">Mucuna pruriens</name>
    <name type="common">Velvet bean</name>
    <name type="synonym">Dolichos pruriens</name>
    <dbReference type="NCBI Taxonomy" id="157652"/>
    <lineage>
        <taxon>Eukaryota</taxon>
        <taxon>Viridiplantae</taxon>
        <taxon>Streptophyta</taxon>
        <taxon>Embryophyta</taxon>
        <taxon>Tracheophyta</taxon>
        <taxon>Spermatophyta</taxon>
        <taxon>Magnoliopsida</taxon>
        <taxon>eudicotyledons</taxon>
        <taxon>Gunneridae</taxon>
        <taxon>Pentapetalae</taxon>
        <taxon>rosids</taxon>
        <taxon>fabids</taxon>
        <taxon>Fabales</taxon>
        <taxon>Fabaceae</taxon>
        <taxon>Papilionoideae</taxon>
        <taxon>50 kb inversion clade</taxon>
        <taxon>NPAAA clade</taxon>
        <taxon>indigoferoid/millettioid clade</taxon>
        <taxon>Phaseoleae</taxon>
        <taxon>Mucuna</taxon>
    </lineage>
</organism>
<gene>
    <name evidence="1" type="ORF">CR513_27619</name>
</gene>